<reference evidence="1 2" key="1">
    <citation type="submission" date="2016-06" db="EMBL/GenBank/DDBJ databases">
        <title>Comparative genomics of the ectomycorrhizal sister species Rhizopogon vinicolor and Rhizopogon vesiculosus (Basidiomycota: Boletales) reveals a divergence of the mating type B locus.</title>
        <authorList>
            <consortium name="DOE Joint Genome Institute"/>
            <person name="Mujic A.B."/>
            <person name="Kuo A."/>
            <person name="Tritt A."/>
            <person name="Lipzen A."/>
            <person name="Chen C."/>
            <person name="Johnson J."/>
            <person name="Sharma A."/>
            <person name="Barry K."/>
            <person name="Grigoriev I.V."/>
            <person name="Spatafora J.W."/>
        </authorList>
    </citation>
    <scope>NUCLEOTIDE SEQUENCE [LARGE SCALE GENOMIC DNA]</scope>
    <source>
        <strain evidence="1 2">AM-OR11-026</strain>
    </source>
</reference>
<accession>A0A1B7MFU6</accession>
<proteinExistence type="predicted"/>
<dbReference type="Proteomes" id="UP000092154">
    <property type="component" value="Unassembled WGS sequence"/>
</dbReference>
<dbReference type="EMBL" id="KV449384">
    <property type="protein sequence ID" value="OAX31477.1"/>
    <property type="molecule type" value="Genomic_DNA"/>
</dbReference>
<evidence type="ECO:0000313" key="1">
    <source>
        <dbReference type="EMBL" id="OAX31477.1"/>
    </source>
</evidence>
<gene>
    <name evidence="1" type="ORF">K503DRAFT_777539</name>
</gene>
<name>A0A1B7MFU6_9AGAM</name>
<dbReference type="AlphaFoldDB" id="A0A1B7MFU6"/>
<sequence length="58" mass="6476">MEQLVSSTYIKVQEQVTNVLSTISHSVTSCTHSPHELILLHFYGLCLTQTVKTSHSFA</sequence>
<dbReference type="InParanoid" id="A0A1B7MFU6"/>
<keyword evidence="2" id="KW-1185">Reference proteome</keyword>
<organism evidence="1 2">
    <name type="scientific">Rhizopogon vinicolor AM-OR11-026</name>
    <dbReference type="NCBI Taxonomy" id="1314800"/>
    <lineage>
        <taxon>Eukaryota</taxon>
        <taxon>Fungi</taxon>
        <taxon>Dikarya</taxon>
        <taxon>Basidiomycota</taxon>
        <taxon>Agaricomycotina</taxon>
        <taxon>Agaricomycetes</taxon>
        <taxon>Agaricomycetidae</taxon>
        <taxon>Boletales</taxon>
        <taxon>Suillineae</taxon>
        <taxon>Rhizopogonaceae</taxon>
        <taxon>Rhizopogon</taxon>
    </lineage>
</organism>
<evidence type="ECO:0000313" key="2">
    <source>
        <dbReference type="Proteomes" id="UP000092154"/>
    </source>
</evidence>
<protein>
    <submittedName>
        <fullName evidence="1">Uncharacterized protein</fullName>
    </submittedName>
</protein>